<dbReference type="Proteomes" id="UP000051952">
    <property type="component" value="Unassembled WGS sequence"/>
</dbReference>
<sequence>MSTATFANHQQDIAAEYIFFQELWASITDWNVDTRYQQTKFAELCMMQGKKFGLWDALHRSMGYFDGRMTIAYRLIRPLLTEYFRALDHVPNQIYSALRTAYLFMVSPQDQRDVVTDYLLEMGRWIAEVRPTLVLQSTSALIDAMQQEFVPPQKRSWQLQRWAAMVGATGLSLMSGEDDSVVREAAAYFEVLHVTLWELVALASTVVTIQYQASLTPTGRTVRDVSSAPYRTGVHTMHFALVPYVMVSSAPYRTGVHTMHFAQSVLATSSSGDVLSSSTPYDGGLAADYIPEARLALNKKVAWDDVQPVWAAPNGPKSNDMCGLVFTEHMHSLVMALSIYSQICPNVKERGIICLANLIRTLLKSKHSGSQLATNAAICLKLLKFPTMSGLNTMPLHALLGLQVLRDSRGGGTGGRPGPSTVDPLTSAM</sequence>
<proteinExistence type="predicted"/>
<evidence type="ECO:0000256" key="1">
    <source>
        <dbReference type="SAM" id="MobiDB-lite"/>
    </source>
</evidence>
<name>A0A0S4II18_BODSA</name>
<accession>A0A0S4II18</accession>
<evidence type="ECO:0000313" key="3">
    <source>
        <dbReference type="Proteomes" id="UP000051952"/>
    </source>
</evidence>
<organism evidence="2 3">
    <name type="scientific">Bodo saltans</name>
    <name type="common">Flagellated protozoan</name>
    <dbReference type="NCBI Taxonomy" id="75058"/>
    <lineage>
        <taxon>Eukaryota</taxon>
        <taxon>Discoba</taxon>
        <taxon>Euglenozoa</taxon>
        <taxon>Kinetoplastea</taxon>
        <taxon>Metakinetoplastina</taxon>
        <taxon>Eubodonida</taxon>
        <taxon>Bodonidae</taxon>
        <taxon>Bodo</taxon>
    </lineage>
</organism>
<reference evidence="3" key="1">
    <citation type="submission" date="2015-09" db="EMBL/GenBank/DDBJ databases">
        <authorList>
            <consortium name="Pathogen Informatics"/>
        </authorList>
    </citation>
    <scope>NUCLEOTIDE SEQUENCE [LARGE SCALE GENOMIC DNA]</scope>
    <source>
        <strain evidence="3">Lake Konstanz</strain>
    </source>
</reference>
<dbReference type="AlphaFoldDB" id="A0A0S4II18"/>
<evidence type="ECO:0000313" key="2">
    <source>
        <dbReference type="EMBL" id="CUE70417.1"/>
    </source>
</evidence>
<protein>
    <submittedName>
        <fullName evidence="2">Uncharacterized protein</fullName>
    </submittedName>
</protein>
<feature type="region of interest" description="Disordered" evidence="1">
    <location>
        <begin position="409"/>
        <end position="429"/>
    </location>
</feature>
<dbReference type="EMBL" id="CYKH01000082">
    <property type="protein sequence ID" value="CUE70417.1"/>
    <property type="molecule type" value="Genomic_DNA"/>
</dbReference>
<gene>
    <name evidence="2" type="ORF">BSAL_52375</name>
</gene>
<keyword evidence="3" id="KW-1185">Reference proteome</keyword>